<sequence>METPPVEELLKKIQELEVGQAKLKQDVLRLIPGADERRADWPRSHSISPQRTPPRKSSNVLASFSSRLQRESKEPSSKDGDVPPGAGFSDRQYLNILPSLGQSVYIFDLDGRIIYW</sequence>
<comment type="caution">
    <text evidence="1">The sequence shown here is derived from an EMBL/GenBank/DDBJ whole genome shotgun (WGS) entry which is preliminary data.</text>
</comment>
<reference evidence="2" key="1">
    <citation type="journal article" date="2022" name="Nat. Commun.">
        <title>Chromosome evolution and the genetic basis of agronomically important traits in greater yam.</title>
        <authorList>
            <person name="Bredeson J.V."/>
            <person name="Lyons J.B."/>
            <person name="Oniyinde I.O."/>
            <person name="Okereke N.R."/>
            <person name="Kolade O."/>
            <person name="Nnabue I."/>
            <person name="Nwadili C.O."/>
            <person name="Hribova E."/>
            <person name="Parker M."/>
            <person name="Nwogha J."/>
            <person name="Shu S."/>
            <person name="Carlson J."/>
            <person name="Kariba R."/>
            <person name="Muthemba S."/>
            <person name="Knop K."/>
            <person name="Barton G.J."/>
            <person name="Sherwood A.V."/>
            <person name="Lopez-Montes A."/>
            <person name="Asiedu R."/>
            <person name="Jamnadass R."/>
            <person name="Muchugi A."/>
            <person name="Goodstein D."/>
            <person name="Egesi C.N."/>
            <person name="Featherston J."/>
            <person name="Asfaw A."/>
            <person name="Simpson G.G."/>
            <person name="Dolezel J."/>
            <person name="Hendre P.S."/>
            <person name="Van Deynze A."/>
            <person name="Kumar P.L."/>
            <person name="Obidiegwu J.E."/>
            <person name="Bhattacharjee R."/>
            <person name="Rokhsar D.S."/>
        </authorList>
    </citation>
    <scope>NUCLEOTIDE SEQUENCE [LARGE SCALE GENOMIC DNA]</scope>
    <source>
        <strain evidence="2">cv. TDa95/00328</strain>
    </source>
</reference>
<dbReference type="Proteomes" id="UP000827976">
    <property type="component" value="Chromosome 17"/>
</dbReference>
<proteinExistence type="predicted"/>
<gene>
    <name evidence="1" type="ORF">IHE45_17G063700</name>
</gene>
<accession>A0ACB7UCT0</accession>
<keyword evidence="2" id="KW-1185">Reference proteome</keyword>
<evidence type="ECO:0000313" key="1">
    <source>
        <dbReference type="EMBL" id="KAH7658092.1"/>
    </source>
</evidence>
<organism evidence="1 2">
    <name type="scientific">Dioscorea alata</name>
    <name type="common">Purple yam</name>
    <dbReference type="NCBI Taxonomy" id="55571"/>
    <lineage>
        <taxon>Eukaryota</taxon>
        <taxon>Viridiplantae</taxon>
        <taxon>Streptophyta</taxon>
        <taxon>Embryophyta</taxon>
        <taxon>Tracheophyta</taxon>
        <taxon>Spermatophyta</taxon>
        <taxon>Magnoliopsida</taxon>
        <taxon>Liliopsida</taxon>
        <taxon>Dioscoreales</taxon>
        <taxon>Dioscoreaceae</taxon>
        <taxon>Dioscorea</taxon>
    </lineage>
</organism>
<evidence type="ECO:0000313" key="2">
    <source>
        <dbReference type="Proteomes" id="UP000827976"/>
    </source>
</evidence>
<name>A0ACB7UCT0_DIOAL</name>
<protein>
    <submittedName>
        <fullName evidence="1">Uncharacterized protein</fullName>
    </submittedName>
</protein>
<dbReference type="EMBL" id="CM037027">
    <property type="protein sequence ID" value="KAH7658092.1"/>
    <property type="molecule type" value="Genomic_DNA"/>
</dbReference>